<reference evidence="3" key="1">
    <citation type="submission" date="2023-03" db="EMBL/GenBank/DDBJ databases">
        <title>Massive genome expansion in bonnet fungi (Mycena s.s.) driven by repeated elements and novel gene families across ecological guilds.</title>
        <authorList>
            <consortium name="Lawrence Berkeley National Laboratory"/>
            <person name="Harder C.B."/>
            <person name="Miyauchi S."/>
            <person name="Viragh M."/>
            <person name="Kuo A."/>
            <person name="Thoen E."/>
            <person name="Andreopoulos B."/>
            <person name="Lu D."/>
            <person name="Skrede I."/>
            <person name="Drula E."/>
            <person name="Henrissat B."/>
            <person name="Morin E."/>
            <person name="Kohler A."/>
            <person name="Barry K."/>
            <person name="LaButti K."/>
            <person name="Morin E."/>
            <person name="Salamov A."/>
            <person name="Lipzen A."/>
            <person name="Mereny Z."/>
            <person name="Hegedus B."/>
            <person name="Baldrian P."/>
            <person name="Stursova M."/>
            <person name="Weitz H."/>
            <person name="Taylor A."/>
            <person name="Grigoriev I.V."/>
            <person name="Nagy L.G."/>
            <person name="Martin F."/>
            <person name="Kauserud H."/>
        </authorList>
    </citation>
    <scope>NUCLEOTIDE SEQUENCE</scope>
    <source>
        <strain evidence="3">CBHHK002</strain>
    </source>
</reference>
<feature type="domain" description="Non-reducing end beta-L-arabinofuranosidase-like GH127 catalytic" evidence="1">
    <location>
        <begin position="312"/>
        <end position="455"/>
    </location>
</feature>
<sequence>MYIICAAASRVPLIPTRRDDPTARVLYAYHGPEAFRFAPSSTVCRGELRWTVMYSLWLLLVSAASVADATLAGKKFLTLPLGQIRPTGWLFDQLMVQTNGLAGHEHEFYKWVADTDWVGGSAAYSHLEEAGSYWYNAMTPTGVLTNATAINEKTREFLDYVLETQDESGWLGPEVGTEKRRLLWGRYPFMIGAIQMTEAYPEVTHRVVAAFHRFVPLANAMLKAGNGTDEWAATRWEDFVYVLQWLYDNHPNGQEDLLLETMHLSKLSGIPWELVFSEELFPKIEAEKLKNPFPELSWHGVNMAEGLKALPATYRFTHNQSDLDVASKGWDMLFQYHGRPSGAFAADEYLAGLEAVRGTELCLVVEAMFSGSYLYQVIGDLKFADQVERMAYNALPATLTGDMWARQYLQQQNQIASKNMTPNPFPEDGPYSNVFGLEPNYPCCTVDFPQGWPKFATNAFLVTADEESLVHLYLGPFKVSAVLASNNPVTASVETLYPFGDTLTTTITATEAFTYFVRIPSWVTDGTISVNGGPAKAVAPGKNGLHAVAVSAGTTTLVLELPSEIRIENRPHGSIAVHRGPLNYAFDIPRTEKQLSVHPLEPRAVDLEFLPEGAWQFAINPSTLAFANTPPSSGVLPSPIYDAGLPPFTLTVSACPIDWPVAGDMFAEPPPENPACLGAFRNITLWPFGAAKLRISEFPVAKIPALSFTAQDPEAVLF</sequence>
<dbReference type="PANTHER" id="PTHR31151:SF0">
    <property type="entry name" value="PROLINE-TRNA LIGASE (DUF1680)"/>
    <property type="match status" value="1"/>
</dbReference>
<name>A0AAD7A7G3_9AGAR</name>
<dbReference type="Pfam" id="PF07944">
    <property type="entry name" value="Beta-AFase-like_GH127_cat"/>
    <property type="match status" value="1"/>
</dbReference>
<dbReference type="PANTHER" id="PTHR31151">
    <property type="entry name" value="PROLINE-TRNA LIGASE (DUF1680)"/>
    <property type="match status" value="1"/>
</dbReference>
<proteinExistence type="predicted"/>
<dbReference type="Proteomes" id="UP001218218">
    <property type="component" value="Unassembled WGS sequence"/>
</dbReference>
<dbReference type="EMBL" id="JARIHO010000014">
    <property type="protein sequence ID" value="KAJ7350643.1"/>
    <property type="molecule type" value="Genomic_DNA"/>
</dbReference>
<evidence type="ECO:0000259" key="2">
    <source>
        <dbReference type="Pfam" id="PF20736"/>
    </source>
</evidence>
<comment type="caution">
    <text evidence="3">The sequence shown here is derived from an EMBL/GenBank/DDBJ whole genome shotgun (WGS) entry which is preliminary data.</text>
</comment>
<organism evidence="3 4">
    <name type="scientific">Mycena albidolilacea</name>
    <dbReference type="NCBI Taxonomy" id="1033008"/>
    <lineage>
        <taxon>Eukaryota</taxon>
        <taxon>Fungi</taxon>
        <taxon>Dikarya</taxon>
        <taxon>Basidiomycota</taxon>
        <taxon>Agaricomycotina</taxon>
        <taxon>Agaricomycetes</taxon>
        <taxon>Agaricomycetidae</taxon>
        <taxon>Agaricales</taxon>
        <taxon>Marasmiineae</taxon>
        <taxon>Mycenaceae</taxon>
        <taxon>Mycena</taxon>
    </lineage>
</organism>
<protein>
    <submittedName>
        <fullName evidence="3">Uncharacterized protein</fullName>
    </submittedName>
</protein>
<gene>
    <name evidence="3" type="ORF">DFH08DRAFT_114559</name>
</gene>
<evidence type="ECO:0000313" key="4">
    <source>
        <dbReference type="Proteomes" id="UP001218218"/>
    </source>
</evidence>
<dbReference type="InterPro" id="IPR049046">
    <property type="entry name" value="Beta-AFase-like_GH127_middle"/>
</dbReference>
<feature type="domain" description="Non-reducing end beta-L-arabinofuranosidase-like GH127 middle" evidence="2">
    <location>
        <begin position="478"/>
        <end position="544"/>
    </location>
</feature>
<accession>A0AAD7A7G3</accession>
<dbReference type="Pfam" id="PF20736">
    <property type="entry name" value="Glyco_hydro127M"/>
    <property type="match status" value="1"/>
</dbReference>
<evidence type="ECO:0000313" key="3">
    <source>
        <dbReference type="EMBL" id="KAJ7350643.1"/>
    </source>
</evidence>
<keyword evidence="4" id="KW-1185">Reference proteome</keyword>
<dbReference type="AlphaFoldDB" id="A0AAD7A7G3"/>
<evidence type="ECO:0000259" key="1">
    <source>
        <dbReference type="Pfam" id="PF07944"/>
    </source>
</evidence>
<dbReference type="InterPro" id="IPR012878">
    <property type="entry name" value="Beta-AFase-like_GH127_cat"/>
</dbReference>